<keyword evidence="10" id="KW-1185">Reference proteome</keyword>
<dbReference type="InParanoid" id="A3LZP8"/>
<dbReference type="OMA" id="LPFAPNM"/>
<comment type="catalytic activity">
    <reaction evidence="7">
        <text>L-arginyl-[protein] + 2 S-adenosyl-L-methionine = N(omega),N(omega)'-dimethyl-L-arginyl-[protein] + 2 S-adenosyl-L-homocysteine + 2 H(+)</text>
        <dbReference type="Rhea" id="RHEA:48108"/>
        <dbReference type="Rhea" id="RHEA-COMP:10532"/>
        <dbReference type="Rhea" id="RHEA-COMP:11992"/>
        <dbReference type="ChEBI" id="CHEBI:15378"/>
        <dbReference type="ChEBI" id="CHEBI:29965"/>
        <dbReference type="ChEBI" id="CHEBI:57856"/>
        <dbReference type="ChEBI" id="CHEBI:59789"/>
        <dbReference type="ChEBI" id="CHEBI:88221"/>
        <dbReference type="EC" id="2.1.1.320"/>
    </reaction>
</comment>
<evidence type="ECO:0000256" key="1">
    <source>
        <dbReference type="ARBA" id="ARBA00004173"/>
    </source>
</evidence>
<evidence type="ECO:0000313" key="10">
    <source>
        <dbReference type="Proteomes" id="UP000002258"/>
    </source>
</evidence>
<dbReference type="Proteomes" id="UP000002258">
    <property type="component" value="Chromosome 8"/>
</dbReference>
<dbReference type="GO" id="GO:0035243">
    <property type="term" value="F:protein-arginine omega-N symmetric methyltransferase activity"/>
    <property type="evidence" value="ECO:0007669"/>
    <property type="project" value="UniProtKB-EC"/>
</dbReference>
<dbReference type="EMBL" id="CP000502">
    <property type="protein sequence ID" value="ABN68580.2"/>
    <property type="molecule type" value="Genomic_DNA"/>
</dbReference>
<gene>
    <name evidence="9" type="ORF">PICST_33621</name>
</gene>
<dbReference type="Gene3D" id="3.40.50.12710">
    <property type="match status" value="1"/>
</dbReference>
<evidence type="ECO:0000256" key="5">
    <source>
        <dbReference type="ARBA" id="ARBA00022679"/>
    </source>
</evidence>
<feature type="region of interest" description="Disordered" evidence="8">
    <location>
        <begin position="67"/>
        <end position="96"/>
    </location>
</feature>
<dbReference type="HOGENOM" id="CLU_028484_1_0_1"/>
<dbReference type="GO" id="GO:0005739">
    <property type="term" value="C:mitochondrion"/>
    <property type="evidence" value="ECO:0007669"/>
    <property type="project" value="UniProtKB-SubCell"/>
</dbReference>
<evidence type="ECO:0000256" key="8">
    <source>
        <dbReference type="SAM" id="MobiDB-lite"/>
    </source>
</evidence>
<evidence type="ECO:0000256" key="4">
    <source>
        <dbReference type="ARBA" id="ARBA00022603"/>
    </source>
</evidence>
<reference evidence="9 10" key="1">
    <citation type="journal article" date="2007" name="Nat. Biotechnol.">
        <title>Genome sequence of the lignocellulose-bioconverting and xylose-fermenting yeast Pichia stipitis.</title>
        <authorList>
            <person name="Jeffries T.W."/>
            <person name="Grigoriev I.V."/>
            <person name="Grimwood J."/>
            <person name="Laplaza J.M."/>
            <person name="Aerts A."/>
            <person name="Salamov A."/>
            <person name="Schmutz J."/>
            <person name="Lindquist E."/>
            <person name="Dehal P."/>
            <person name="Shapiro H."/>
            <person name="Jin Y.S."/>
            <person name="Passoth V."/>
            <person name="Richardson P.M."/>
        </authorList>
    </citation>
    <scope>NUCLEOTIDE SEQUENCE [LARGE SCALE GENOMIC DNA]</scope>
    <source>
        <strain evidence="10">ATCC 58785 / CBS 6054 / NBRC 10063 / NRRL Y-11545</strain>
    </source>
</reference>
<protein>
    <recommendedName>
        <fullName evidence="3">type II protein arginine methyltransferase</fullName>
        <ecNumber evidence="3">2.1.1.320</ecNumber>
    </recommendedName>
</protein>
<feature type="compositionally biased region" description="Polar residues" evidence="8">
    <location>
        <begin position="67"/>
        <end position="83"/>
    </location>
</feature>
<keyword evidence="4" id="KW-0489">Methyltransferase</keyword>
<dbReference type="GeneID" id="4840830"/>
<dbReference type="Pfam" id="PF02636">
    <property type="entry name" value="Methyltransf_28"/>
    <property type="match status" value="1"/>
</dbReference>
<comment type="similarity">
    <text evidence="2">Belongs to the NDUFAF7 family.</text>
</comment>
<evidence type="ECO:0000256" key="6">
    <source>
        <dbReference type="ARBA" id="ARBA00023128"/>
    </source>
</evidence>
<sequence length="621" mass="71997">MMIRSSRSATRFNLTSTFSKRSLFKGLQEATKQLEKANSKKELEEGFHHEYSIRPDTYAFKVSANNEKGRSFTSSNTPKTSSIELKPHPLQKSDHSNSEKFNLVEFIYRYSTNYPFGNKSPQEVYDKYPLTNSEKLARSSTRPKKVKMSTADFIEDSLYNPQYGYFSKEVSIYQPDKPFDYNNIQDIDDFMDTWQTSYGKYDEIKSPVAPKPQQSKSPAEASKEPESTSKFVQRAKMIQKQDMSVIQTQDPSKRKSLQLWHTPTELFQPFYGEAIARYILVNYHLNGTYPYEDLIIYEMGGGNGTLMCNILNYIRNTQPDVYARTQYKIIEISSQLASKQMENALKNKLVNQGLDQSKLEIINKSIFKWDKVVHDPCYFIALEVFDNFAHDVIRYDNVTGQPYEGKVLVDEHGDFYEFYTPELSYYTNAYLQLRENGEYSVLKQSNTLSAKMDTFKSLVPFITDKDKIHPLLQSSTKLKWQNSLLPFKDNMTPAEFIPTRLLEFFQILKHRFPNHSLISSDFHYLPKAMKGCYNGPVVQTVLQNRTVDVSTYMCYQGYFDIMFPTDFGVSSDIYKQLTGKVPRVESHKEFLSQWADLDATTTKAGENPMLDFYRNVSFMVS</sequence>
<evidence type="ECO:0000313" key="9">
    <source>
        <dbReference type="EMBL" id="ABN68580.2"/>
    </source>
</evidence>
<feature type="compositionally biased region" description="Basic and acidic residues" evidence="8">
    <location>
        <begin position="85"/>
        <end position="96"/>
    </location>
</feature>
<dbReference type="eggNOG" id="ENOG502QRKD">
    <property type="taxonomic scope" value="Eukaryota"/>
</dbReference>
<dbReference type="InterPro" id="IPR038375">
    <property type="entry name" value="NDUFAF7_sf"/>
</dbReference>
<dbReference type="OrthoDB" id="17415at2759"/>
<dbReference type="SUPFAM" id="SSF53335">
    <property type="entry name" value="S-adenosyl-L-methionine-dependent methyltransferases"/>
    <property type="match status" value="1"/>
</dbReference>
<dbReference type="EC" id="2.1.1.320" evidence="3"/>
<dbReference type="KEGG" id="pic:PICST_33621"/>
<name>A3LZP8_PICST</name>
<evidence type="ECO:0000256" key="3">
    <source>
        <dbReference type="ARBA" id="ARBA00011935"/>
    </source>
</evidence>
<dbReference type="PANTHER" id="PTHR12049">
    <property type="entry name" value="PROTEIN ARGININE METHYLTRANSFERASE NDUFAF7, MITOCHONDRIAL"/>
    <property type="match status" value="1"/>
</dbReference>
<dbReference type="GO" id="GO:0032259">
    <property type="term" value="P:methylation"/>
    <property type="evidence" value="ECO:0007669"/>
    <property type="project" value="UniProtKB-KW"/>
</dbReference>
<feature type="region of interest" description="Disordered" evidence="8">
    <location>
        <begin position="204"/>
        <end position="229"/>
    </location>
</feature>
<dbReference type="InterPro" id="IPR003788">
    <property type="entry name" value="NDUFAF7"/>
</dbReference>
<comment type="subcellular location">
    <subcellularLocation>
        <location evidence="1">Mitochondrion</location>
    </subcellularLocation>
</comment>
<dbReference type="AlphaFoldDB" id="A3LZP8"/>
<dbReference type="RefSeq" id="XP_001386609.2">
    <property type="nucleotide sequence ID" value="XM_001386572.1"/>
</dbReference>
<keyword evidence="6" id="KW-0496">Mitochondrion</keyword>
<dbReference type="InterPro" id="IPR029063">
    <property type="entry name" value="SAM-dependent_MTases_sf"/>
</dbReference>
<dbReference type="PANTHER" id="PTHR12049:SF5">
    <property type="entry name" value="PROTEIN ARGININE METHYLTRANSFERASE NDUFAF7 HOMOLOG, MITOCHONDRIAL"/>
    <property type="match status" value="1"/>
</dbReference>
<evidence type="ECO:0000256" key="2">
    <source>
        <dbReference type="ARBA" id="ARBA00005891"/>
    </source>
</evidence>
<keyword evidence="5" id="KW-0808">Transferase</keyword>
<organism evidence="9 10">
    <name type="scientific">Scheffersomyces stipitis (strain ATCC 58785 / CBS 6054 / NBRC 10063 / NRRL Y-11545)</name>
    <name type="common">Yeast</name>
    <name type="synonym">Pichia stipitis</name>
    <dbReference type="NCBI Taxonomy" id="322104"/>
    <lineage>
        <taxon>Eukaryota</taxon>
        <taxon>Fungi</taxon>
        <taxon>Dikarya</taxon>
        <taxon>Ascomycota</taxon>
        <taxon>Saccharomycotina</taxon>
        <taxon>Pichiomycetes</taxon>
        <taxon>Debaryomycetaceae</taxon>
        <taxon>Scheffersomyces</taxon>
    </lineage>
</organism>
<evidence type="ECO:0000256" key="7">
    <source>
        <dbReference type="ARBA" id="ARBA00048612"/>
    </source>
</evidence>
<proteinExistence type="inferred from homology"/>
<dbReference type="STRING" id="322104.A3LZP8"/>
<dbReference type="FunCoup" id="A3LZP8">
    <property type="interactions" value="35"/>
</dbReference>
<accession>A3LZP8</accession>